<keyword evidence="9" id="KW-1185">Reference proteome</keyword>
<organism evidence="8 9">
    <name type="scientific">Marinithermus hydrothermalis (strain DSM 14884 / JCM 11576 / T1)</name>
    <dbReference type="NCBI Taxonomy" id="869210"/>
    <lineage>
        <taxon>Bacteria</taxon>
        <taxon>Thermotogati</taxon>
        <taxon>Deinococcota</taxon>
        <taxon>Deinococci</taxon>
        <taxon>Thermales</taxon>
        <taxon>Thermaceae</taxon>
        <taxon>Marinithermus</taxon>
    </lineage>
</organism>
<dbReference type="HAMAP" id="MF_00182">
    <property type="entry name" value="Formyl_trans"/>
    <property type="match status" value="1"/>
</dbReference>
<comment type="catalytic activity">
    <reaction evidence="5">
        <text>L-methionyl-tRNA(fMet) + (6R)-10-formyltetrahydrofolate = N-formyl-L-methionyl-tRNA(fMet) + (6S)-5,6,7,8-tetrahydrofolate + H(+)</text>
        <dbReference type="Rhea" id="RHEA:24380"/>
        <dbReference type="Rhea" id="RHEA-COMP:9952"/>
        <dbReference type="Rhea" id="RHEA-COMP:9953"/>
        <dbReference type="ChEBI" id="CHEBI:15378"/>
        <dbReference type="ChEBI" id="CHEBI:57453"/>
        <dbReference type="ChEBI" id="CHEBI:78530"/>
        <dbReference type="ChEBI" id="CHEBI:78844"/>
        <dbReference type="ChEBI" id="CHEBI:195366"/>
        <dbReference type="EC" id="2.1.2.9"/>
    </reaction>
</comment>
<evidence type="ECO:0000256" key="1">
    <source>
        <dbReference type="ARBA" id="ARBA00010699"/>
    </source>
</evidence>
<dbReference type="NCBIfam" id="TIGR00460">
    <property type="entry name" value="fmt"/>
    <property type="match status" value="1"/>
</dbReference>
<dbReference type="Proteomes" id="UP000007030">
    <property type="component" value="Chromosome"/>
</dbReference>
<dbReference type="Gene3D" id="3.40.50.12230">
    <property type="match status" value="1"/>
</dbReference>
<comment type="similarity">
    <text evidence="1 5">Belongs to the Fmt family.</text>
</comment>
<dbReference type="InterPro" id="IPR036477">
    <property type="entry name" value="Formyl_transf_N_sf"/>
</dbReference>
<evidence type="ECO:0000313" key="8">
    <source>
        <dbReference type="EMBL" id="AEB12589.1"/>
    </source>
</evidence>
<dbReference type="Pfam" id="PF00551">
    <property type="entry name" value="Formyl_trans_N"/>
    <property type="match status" value="1"/>
</dbReference>
<evidence type="ECO:0000256" key="5">
    <source>
        <dbReference type="HAMAP-Rule" id="MF_00182"/>
    </source>
</evidence>
<proteinExistence type="inferred from homology"/>
<dbReference type="PANTHER" id="PTHR11138:SF5">
    <property type="entry name" value="METHIONYL-TRNA FORMYLTRANSFERASE, MITOCHONDRIAL"/>
    <property type="match status" value="1"/>
</dbReference>
<dbReference type="InterPro" id="IPR005794">
    <property type="entry name" value="Fmt"/>
</dbReference>
<keyword evidence="4 5" id="KW-0648">Protein biosynthesis</keyword>
<evidence type="ECO:0000256" key="4">
    <source>
        <dbReference type="ARBA" id="ARBA00022917"/>
    </source>
</evidence>
<dbReference type="GO" id="GO:0004479">
    <property type="term" value="F:methionyl-tRNA formyltransferase activity"/>
    <property type="evidence" value="ECO:0007669"/>
    <property type="project" value="UniProtKB-UniRule"/>
</dbReference>
<dbReference type="PANTHER" id="PTHR11138">
    <property type="entry name" value="METHIONYL-TRNA FORMYLTRANSFERASE"/>
    <property type="match status" value="1"/>
</dbReference>
<evidence type="ECO:0000256" key="2">
    <source>
        <dbReference type="ARBA" id="ARBA00012261"/>
    </source>
</evidence>
<reference evidence="8 9" key="1">
    <citation type="journal article" date="2012" name="Stand. Genomic Sci.">
        <title>Complete genome sequence of the aerobic, heterotroph Marinithermus hydrothermalis type strain (T1(T)) from a deep-sea hydrothermal vent chimney.</title>
        <authorList>
            <person name="Copeland A."/>
            <person name="Gu W."/>
            <person name="Yasawong M."/>
            <person name="Lapidus A."/>
            <person name="Lucas S."/>
            <person name="Deshpande S."/>
            <person name="Pagani I."/>
            <person name="Tapia R."/>
            <person name="Cheng J.F."/>
            <person name="Goodwin L.A."/>
            <person name="Pitluck S."/>
            <person name="Liolios K."/>
            <person name="Ivanova N."/>
            <person name="Mavromatis K."/>
            <person name="Mikhailova N."/>
            <person name="Pati A."/>
            <person name="Chen A."/>
            <person name="Palaniappan K."/>
            <person name="Land M."/>
            <person name="Pan C."/>
            <person name="Brambilla E.M."/>
            <person name="Rohde M."/>
            <person name="Tindall B.J."/>
            <person name="Sikorski J."/>
            <person name="Goker M."/>
            <person name="Detter J.C."/>
            <person name="Bristow J."/>
            <person name="Eisen J.A."/>
            <person name="Markowitz V."/>
            <person name="Hugenholtz P."/>
            <person name="Kyrpides N.C."/>
            <person name="Klenk H.P."/>
            <person name="Woyke T."/>
        </authorList>
    </citation>
    <scope>NUCLEOTIDE SEQUENCE [LARGE SCALE GENOMIC DNA]</scope>
    <source>
        <strain evidence="9">DSM 14884 / JCM 11576 / T1</strain>
    </source>
</reference>
<dbReference type="HOGENOM" id="CLU_033347_1_2_0"/>
<dbReference type="KEGG" id="mhd:Marky_1858"/>
<dbReference type="Pfam" id="PF02911">
    <property type="entry name" value="Formyl_trans_C"/>
    <property type="match status" value="1"/>
</dbReference>
<protein>
    <recommendedName>
        <fullName evidence="2 5">Methionyl-tRNA formyltransferase</fullName>
        <ecNumber evidence="2 5">2.1.2.9</ecNumber>
    </recommendedName>
</protein>
<evidence type="ECO:0000313" key="9">
    <source>
        <dbReference type="Proteomes" id="UP000007030"/>
    </source>
</evidence>
<dbReference type="OrthoDB" id="9802815at2"/>
<dbReference type="InterPro" id="IPR002376">
    <property type="entry name" value="Formyl_transf_N"/>
</dbReference>
<evidence type="ECO:0000259" key="7">
    <source>
        <dbReference type="Pfam" id="PF02911"/>
    </source>
</evidence>
<dbReference type="CDD" id="cd08704">
    <property type="entry name" value="Met_tRNA_FMT_C"/>
    <property type="match status" value="1"/>
</dbReference>
<evidence type="ECO:0000256" key="3">
    <source>
        <dbReference type="ARBA" id="ARBA00022679"/>
    </source>
</evidence>
<dbReference type="InterPro" id="IPR044135">
    <property type="entry name" value="Met-tRNA-FMT_C"/>
</dbReference>
<dbReference type="PROSITE" id="PS00373">
    <property type="entry name" value="GART"/>
    <property type="match status" value="1"/>
</dbReference>
<dbReference type="InterPro" id="IPR001555">
    <property type="entry name" value="GART_AS"/>
</dbReference>
<dbReference type="GO" id="GO:0005829">
    <property type="term" value="C:cytosol"/>
    <property type="evidence" value="ECO:0007669"/>
    <property type="project" value="TreeGrafter"/>
</dbReference>
<feature type="binding site" evidence="5">
    <location>
        <begin position="111"/>
        <end position="114"/>
    </location>
    <ligand>
        <name>(6S)-5,6,7,8-tetrahydrofolate</name>
        <dbReference type="ChEBI" id="CHEBI:57453"/>
    </ligand>
</feature>
<sequence length="311" mass="33975">MRRRLAFFGSPAWAVPVLEALAAHHEVVLVVTQPDKPAGRGLALTPAPVAEAAARLGLPVEKPARLKGNAAFLERFKTLGLDAAVTAAYGKLLPPELLEVPRHGFLNLHPSLLPKYRGAAPVQWALIRGERETGVTIMRTDAGLDTGPILLQWRTPIHPDETALELAERLRDKGIQLLLEALERLEDLEPRPQPADGTYAPLLTKEDGRIRWTDPARAVYDRHRGVQPWPGSWFMHARDGGGRVRVKVHALFPAEGQGAPGEVLAVEPEGVRVAVGEGAVRLVEVQPEGKRRMPAADWARGYGLRVGARLE</sequence>
<evidence type="ECO:0000259" key="6">
    <source>
        <dbReference type="Pfam" id="PF00551"/>
    </source>
</evidence>
<gene>
    <name evidence="5" type="primary">fmt</name>
    <name evidence="8" type="ordered locus">Marky_1858</name>
</gene>
<dbReference type="STRING" id="869210.Marky_1858"/>
<dbReference type="InterPro" id="IPR011034">
    <property type="entry name" value="Formyl_transferase-like_C_sf"/>
</dbReference>
<dbReference type="CDD" id="cd08646">
    <property type="entry name" value="FMT_core_Met-tRNA-FMT_N"/>
    <property type="match status" value="1"/>
</dbReference>
<accession>F2NR11</accession>
<dbReference type="SUPFAM" id="SSF53328">
    <property type="entry name" value="Formyltransferase"/>
    <property type="match status" value="1"/>
</dbReference>
<dbReference type="EC" id="2.1.2.9" evidence="2 5"/>
<dbReference type="eggNOG" id="COG0223">
    <property type="taxonomic scope" value="Bacteria"/>
</dbReference>
<comment type="function">
    <text evidence="5">Attaches a formyl group to the free amino group of methionyl-tRNA(fMet). The formyl group appears to play a dual role in the initiator identity of N-formylmethionyl-tRNA by promoting its recognition by IF2 and preventing the misappropriation of this tRNA by the elongation apparatus.</text>
</comment>
<dbReference type="InterPro" id="IPR005793">
    <property type="entry name" value="Formyl_trans_C"/>
</dbReference>
<feature type="domain" description="Formyl transferase C-terminal" evidence="7">
    <location>
        <begin position="203"/>
        <end position="302"/>
    </location>
</feature>
<dbReference type="RefSeq" id="WP_013704635.1">
    <property type="nucleotide sequence ID" value="NC_015387.1"/>
</dbReference>
<dbReference type="AlphaFoldDB" id="F2NR11"/>
<dbReference type="SUPFAM" id="SSF50486">
    <property type="entry name" value="FMT C-terminal domain-like"/>
    <property type="match status" value="1"/>
</dbReference>
<name>F2NR11_MARHT</name>
<keyword evidence="3 5" id="KW-0808">Transferase</keyword>
<dbReference type="EMBL" id="CP002630">
    <property type="protein sequence ID" value="AEB12589.1"/>
    <property type="molecule type" value="Genomic_DNA"/>
</dbReference>
<dbReference type="InterPro" id="IPR041711">
    <property type="entry name" value="Met-tRNA-FMT_N"/>
</dbReference>
<feature type="domain" description="Formyl transferase N-terminal" evidence="6">
    <location>
        <begin position="4"/>
        <end position="182"/>
    </location>
</feature>